<dbReference type="GO" id="GO:0051920">
    <property type="term" value="F:peroxiredoxin activity"/>
    <property type="evidence" value="ECO:0007669"/>
    <property type="project" value="InterPro"/>
</dbReference>
<reference evidence="3" key="1">
    <citation type="submission" date="2016-06" db="EMBL/GenBank/DDBJ databases">
        <authorList>
            <person name="Sutton G."/>
            <person name="Brinkac L."/>
            <person name="Sanka R."/>
            <person name="Adams M."/>
            <person name="Lau E."/>
            <person name="Mehaffy C."/>
            <person name="Tameris M."/>
            <person name="Hatherill M."/>
            <person name="Hanekom W."/>
            <person name="Mahomed H."/>
            <person name="Mcshane H."/>
        </authorList>
    </citation>
    <scope>NUCLEOTIDE SEQUENCE [LARGE SCALE GENOMIC DNA]</scope>
    <source>
        <strain evidence="3">852014-51077_SCH5608930-a</strain>
    </source>
</reference>
<gene>
    <name evidence="2" type="ORF">A5771_07550</name>
</gene>
<dbReference type="Pfam" id="PF02627">
    <property type="entry name" value="CMD"/>
    <property type="match status" value="1"/>
</dbReference>
<dbReference type="RefSeq" id="WP_064854906.1">
    <property type="nucleotide sequence ID" value="NZ_LZIM01000072.1"/>
</dbReference>
<proteinExistence type="predicted"/>
<evidence type="ECO:0000313" key="2">
    <source>
        <dbReference type="EMBL" id="OBG06870.1"/>
    </source>
</evidence>
<dbReference type="EMBL" id="LZIN01000042">
    <property type="protein sequence ID" value="OBG06870.1"/>
    <property type="molecule type" value="Genomic_DNA"/>
</dbReference>
<dbReference type="Proteomes" id="UP000093985">
    <property type="component" value="Unassembled WGS sequence"/>
</dbReference>
<dbReference type="SUPFAM" id="SSF69118">
    <property type="entry name" value="AhpD-like"/>
    <property type="match status" value="1"/>
</dbReference>
<evidence type="ECO:0000259" key="1">
    <source>
        <dbReference type="Pfam" id="PF02627"/>
    </source>
</evidence>
<dbReference type="AlphaFoldDB" id="A0A1A2ERU1"/>
<comment type="caution">
    <text evidence="2">The sequence shown here is derived from an EMBL/GenBank/DDBJ whole genome shotgun (WGS) entry which is preliminary data.</text>
</comment>
<evidence type="ECO:0000313" key="3">
    <source>
        <dbReference type="Proteomes" id="UP000093985"/>
    </source>
</evidence>
<dbReference type="InterPro" id="IPR003779">
    <property type="entry name" value="CMD-like"/>
</dbReference>
<dbReference type="PANTHER" id="PTHR34846">
    <property type="entry name" value="4-CARBOXYMUCONOLACTONE DECARBOXYLASE FAMILY PROTEIN (AFU_ORTHOLOGUE AFUA_6G11590)"/>
    <property type="match status" value="1"/>
</dbReference>
<organism evidence="2 3">
    <name type="scientific">Mycolicibacter sinensis (strain JDM601)</name>
    <name type="common">Mycobacterium sinense</name>
    <dbReference type="NCBI Taxonomy" id="875328"/>
    <lineage>
        <taxon>Bacteria</taxon>
        <taxon>Bacillati</taxon>
        <taxon>Actinomycetota</taxon>
        <taxon>Actinomycetes</taxon>
        <taxon>Mycobacteriales</taxon>
        <taxon>Mycobacteriaceae</taxon>
        <taxon>Mycolicibacter</taxon>
    </lineage>
</organism>
<sequence>MSARIPEAPGLRDLGLANWLVCKVVAARQRVPRAHLFTTLGQHKRLMWSWLPFGGVLMRGGKLSTRDTEMVILRVGHLRDSQYELQHHKRMGRAAGLDDATQARIFEGPGGPDFGDLGDRQRAMLTAVDELVETRTLSDATWAELSKHLDRPRLIEFVMLTSQYDALAATLSALRVPLDFDE</sequence>
<feature type="domain" description="Carboxymuconolactone decarboxylase-like" evidence="1">
    <location>
        <begin position="46"/>
        <end position="103"/>
    </location>
</feature>
<protein>
    <submittedName>
        <fullName evidence="2">4-carboxymuconolactone decarboxylase</fullName>
    </submittedName>
</protein>
<dbReference type="InterPro" id="IPR029032">
    <property type="entry name" value="AhpD-like"/>
</dbReference>
<name>A0A1A2ERU1_MYCSD</name>
<accession>A0A1A2ERU1</accession>
<dbReference type="OrthoDB" id="4704294at2"/>
<dbReference type="PANTHER" id="PTHR34846:SF5">
    <property type="entry name" value="CARBOXYMUCONOLACTONE DECARBOXYLASE-LIKE DOMAIN-CONTAINING PROTEIN"/>
    <property type="match status" value="1"/>
</dbReference>
<dbReference type="Gene3D" id="1.20.1290.10">
    <property type="entry name" value="AhpD-like"/>
    <property type="match status" value="1"/>
</dbReference>